<dbReference type="GO" id="GO:0046872">
    <property type="term" value="F:metal ion binding"/>
    <property type="evidence" value="ECO:0007669"/>
    <property type="project" value="UniProtKB-KW"/>
</dbReference>
<keyword evidence="6" id="KW-0411">Iron-sulfur</keyword>
<feature type="transmembrane region" description="Helical" evidence="7">
    <location>
        <begin position="52"/>
        <end position="71"/>
    </location>
</feature>
<evidence type="ECO:0000313" key="8">
    <source>
        <dbReference type="EMBL" id="EQD46451.1"/>
    </source>
</evidence>
<reference evidence="8" key="1">
    <citation type="submission" date="2013-08" db="EMBL/GenBank/DDBJ databases">
        <authorList>
            <person name="Mendez C."/>
            <person name="Richter M."/>
            <person name="Ferrer M."/>
            <person name="Sanchez J."/>
        </authorList>
    </citation>
    <scope>NUCLEOTIDE SEQUENCE</scope>
</reference>
<protein>
    <submittedName>
        <fullName evidence="8">4Fe-4S ferredoxin iron-sulfur binding domain-containing protein</fullName>
    </submittedName>
</protein>
<accession>T0ZE77</accession>
<name>T0ZE77_9ZZZZ</name>
<comment type="caution">
    <text evidence="8">The sequence shown here is derived from an EMBL/GenBank/DDBJ whole genome shotgun (WGS) entry which is preliminary data.</text>
</comment>
<gene>
    <name evidence="8" type="ORF">B1B_12623</name>
</gene>
<sequence length="360" mass="39461">MMAGLYLWLVYGNGLAFALSVLLEMVLFFEAVVRPEQFSEEDGVSWLLQPRWAFGLLAAIFVGEVFMGAALEVVLQPALFPSRIANLALSRVPRDVLYRTFYNGFWFLATVTGSTWFLGMMGIEMGALVVFKLRETRSLETRVRLALLLGSYGAFAVFFPSTYYPAVFPHAPSGTAVPFLGWSMGIGSGPVAPGVFSAILLTYVTSGVLVVLFGRRAICSVFCTAPLMFQGTTVDAMKGFNRSSPMARRYLSSRLSGLYTVTAGIVLVSLAAGSVLSYLDQIGRLQVTFLGADPGVFLYGLYFSVVWYLLFVSIPYAGNYNCVTMGWCYTGLIAGALSRVGFFSLRVKDREVCRRCTTLD</sequence>
<keyword evidence="2" id="KW-0004">4Fe-4S</keyword>
<keyword evidence="3" id="KW-0479">Metal-binding</keyword>
<feature type="transmembrane region" description="Helical" evidence="7">
    <location>
        <begin position="105"/>
        <end position="131"/>
    </location>
</feature>
<keyword evidence="7" id="KW-0472">Membrane</keyword>
<evidence type="ECO:0000256" key="2">
    <source>
        <dbReference type="ARBA" id="ARBA00022485"/>
    </source>
</evidence>
<feature type="non-terminal residue" evidence="8">
    <location>
        <position position="360"/>
    </location>
</feature>
<reference evidence="8" key="2">
    <citation type="journal article" date="2014" name="ISME J.">
        <title>Microbial stratification in low pH oxic and suboxic macroscopic growths along an acid mine drainage.</title>
        <authorList>
            <person name="Mendez-Garcia C."/>
            <person name="Mesa V."/>
            <person name="Sprenger R.R."/>
            <person name="Richter M."/>
            <person name="Diez M.S."/>
            <person name="Solano J."/>
            <person name="Bargiela R."/>
            <person name="Golyshina O.V."/>
            <person name="Manteca A."/>
            <person name="Ramos J.L."/>
            <person name="Gallego J.R."/>
            <person name="Llorente I."/>
            <person name="Martins Dos Santos V.A."/>
            <person name="Jensen O.N."/>
            <person name="Pelaez A.I."/>
            <person name="Sanchez J."/>
            <person name="Ferrer M."/>
        </authorList>
    </citation>
    <scope>NUCLEOTIDE SEQUENCE</scope>
</reference>
<dbReference type="PANTHER" id="PTHR30176">
    <property type="entry name" value="FERREDOXIN-TYPE PROTEIN NAPH"/>
    <property type="match status" value="1"/>
</dbReference>
<keyword evidence="5" id="KW-0408">Iron</keyword>
<evidence type="ECO:0000256" key="1">
    <source>
        <dbReference type="ARBA" id="ARBA00022448"/>
    </source>
</evidence>
<proteinExistence type="predicted"/>
<feature type="transmembrane region" description="Helical" evidence="7">
    <location>
        <begin position="6"/>
        <end position="32"/>
    </location>
</feature>
<feature type="transmembrane region" description="Helical" evidence="7">
    <location>
        <begin position="324"/>
        <end position="345"/>
    </location>
</feature>
<evidence type="ECO:0000256" key="5">
    <source>
        <dbReference type="ARBA" id="ARBA00023004"/>
    </source>
</evidence>
<keyword evidence="4" id="KW-0249">Electron transport</keyword>
<dbReference type="AlphaFoldDB" id="T0ZE77"/>
<keyword evidence="7" id="KW-1133">Transmembrane helix</keyword>
<feature type="transmembrane region" description="Helical" evidence="7">
    <location>
        <begin position="257"/>
        <end position="276"/>
    </location>
</feature>
<feature type="transmembrane region" description="Helical" evidence="7">
    <location>
        <begin position="219"/>
        <end position="237"/>
    </location>
</feature>
<feature type="transmembrane region" description="Helical" evidence="7">
    <location>
        <begin position="143"/>
        <end position="164"/>
    </location>
</feature>
<dbReference type="GO" id="GO:0005886">
    <property type="term" value="C:plasma membrane"/>
    <property type="evidence" value="ECO:0007669"/>
    <property type="project" value="TreeGrafter"/>
</dbReference>
<organism evidence="8">
    <name type="scientific">mine drainage metagenome</name>
    <dbReference type="NCBI Taxonomy" id="410659"/>
    <lineage>
        <taxon>unclassified sequences</taxon>
        <taxon>metagenomes</taxon>
        <taxon>ecological metagenomes</taxon>
    </lineage>
</organism>
<evidence type="ECO:0000256" key="4">
    <source>
        <dbReference type="ARBA" id="ARBA00022982"/>
    </source>
</evidence>
<dbReference type="GO" id="GO:0051539">
    <property type="term" value="F:4 iron, 4 sulfur cluster binding"/>
    <property type="evidence" value="ECO:0007669"/>
    <property type="project" value="UniProtKB-KW"/>
</dbReference>
<keyword evidence="7" id="KW-0812">Transmembrane</keyword>
<feature type="transmembrane region" description="Helical" evidence="7">
    <location>
        <begin position="191"/>
        <end position="212"/>
    </location>
</feature>
<evidence type="ECO:0000256" key="6">
    <source>
        <dbReference type="ARBA" id="ARBA00023014"/>
    </source>
</evidence>
<feature type="transmembrane region" description="Helical" evidence="7">
    <location>
        <begin position="296"/>
        <end position="318"/>
    </location>
</feature>
<evidence type="ECO:0000256" key="3">
    <source>
        <dbReference type="ARBA" id="ARBA00022723"/>
    </source>
</evidence>
<dbReference type="PANTHER" id="PTHR30176:SF3">
    <property type="entry name" value="FERREDOXIN-TYPE PROTEIN NAPH"/>
    <property type="match status" value="1"/>
</dbReference>
<dbReference type="EMBL" id="AUZY01008280">
    <property type="protein sequence ID" value="EQD46451.1"/>
    <property type="molecule type" value="Genomic_DNA"/>
</dbReference>
<keyword evidence="1" id="KW-0813">Transport</keyword>
<evidence type="ECO:0000256" key="7">
    <source>
        <dbReference type="SAM" id="Phobius"/>
    </source>
</evidence>
<dbReference type="InterPro" id="IPR051684">
    <property type="entry name" value="Electron_Trans/Redox"/>
</dbReference>